<dbReference type="PANTHER" id="PTHR37299:SF1">
    <property type="entry name" value="STAGE 0 SPORULATION PROTEIN A HOMOLOG"/>
    <property type="match status" value="1"/>
</dbReference>
<dbReference type="EMBL" id="JAGZGG010000046">
    <property type="protein sequence ID" value="MBS5333563.1"/>
    <property type="molecule type" value="Genomic_DNA"/>
</dbReference>
<comment type="caution">
    <text evidence="6">The sequence shown here is derived from an EMBL/GenBank/DDBJ whole genome shotgun (WGS) entry which is preliminary data.</text>
</comment>
<dbReference type="Pfam" id="PF00072">
    <property type="entry name" value="Response_reg"/>
    <property type="match status" value="1"/>
</dbReference>
<dbReference type="AlphaFoldDB" id="A0A943DD52"/>
<gene>
    <name evidence="6" type="ORF">KHY36_13680</name>
</gene>
<dbReference type="SUPFAM" id="SSF52172">
    <property type="entry name" value="CheY-like"/>
    <property type="match status" value="1"/>
</dbReference>
<dbReference type="SMART" id="SM00448">
    <property type="entry name" value="REC"/>
    <property type="match status" value="1"/>
</dbReference>
<accession>A0A943DD52</accession>
<feature type="modified residue" description="4-aspartylphosphate" evidence="3">
    <location>
        <position position="57"/>
    </location>
</feature>
<dbReference type="PROSITE" id="PS50930">
    <property type="entry name" value="HTH_LYTTR"/>
    <property type="match status" value="1"/>
</dbReference>
<organism evidence="6 7">
    <name type="scientific">Subdoligranulum variabile</name>
    <dbReference type="NCBI Taxonomy" id="214851"/>
    <lineage>
        <taxon>Bacteria</taxon>
        <taxon>Bacillati</taxon>
        <taxon>Bacillota</taxon>
        <taxon>Clostridia</taxon>
        <taxon>Eubacteriales</taxon>
        <taxon>Oscillospiraceae</taxon>
        <taxon>Subdoligranulum</taxon>
    </lineage>
</organism>
<dbReference type="SMART" id="SM00850">
    <property type="entry name" value="LytTR"/>
    <property type="match status" value="1"/>
</dbReference>
<sequence length="252" mass="28473">MIRIGIVDDEKQERDQLKQALARFGAENGTELNVQEFDCAAVYLAAQDRDFDILYLDIDMPQMSGMELAEKIRETDQDVILIFCTNLQQFALNGYSVGALGFIVKPIQWYSFHMYLTRALKALQKRAGQKVTPPHIVVKDGTVTRLLDAAEIAYVEVRQHDLLYNLCSGDGKTEIIKNRGSMQEIAAQLTPYGFVRCSASYLVNLRCITAVSRMNVYIGGAALPIGRTYKDAFTEAFSRYMAKKEWEDPCRS</sequence>
<dbReference type="Pfam" id="PF04397">
    <property type="entry name" value="LytTR"/>
    <property type="match status" value="1"/>
</dbReference>
<dbReference type="Gene3D" id="3.40.50.2300">
    <property type="match status" value="1"/>
</dbReference>
<evidence type="ECO:0000259" key="4">
    <source>
        <dbReference type="PROSITE" id="PS50110"/>
    </source>
</evidence>
<feature type="domain" description="HTH LytTR-type" evidence="5">
    <location>
        <begin position="136"/>
        <end position="239"/>
    </location>
</feature>
<dbReference type="GO" id="GO:0000156">
    <property type="term" value="F:phosphorelay response regulator activity"/>
    <property type="evidence" value="ECO:0007669"/>
    <property type="project" value="InterPro"/>
</dbReference>
<evidence type="ECO:0000256" key="1">
    <source>
        <dbReference type="ARBA" id="ARBA00018672"/>
    </source>
</evidence>
<evidence type="ECO:0000259" key="5">
    <source>
        <dbReference type="PROSITE" id="PS50930"/>
    </source>
</evidence>
<dbReference type="InterPro" id="IPR011006">
    <property type="entry name" value="CheY-like_superfamily"/>
</dbReference>
<dbReference type="GO" id="GO:0003677">
    <property type="term" value="F:DNA binding"/>
    <property type="evidence" value="ECO:0007669"/>
    <property type="project" value="InterPro"/>
</dbReference>
<keyword evidence="3" id="KW-0597">Phosphoprotein</keyword>
<dbReference type="PROSITE" id="PS50110">
    <property type="entry name" value="RESPONSE_REGULATORY"/>
    <property type="match status" value="1"/>
</dbReference>
<dbReference type="Gene3D" id="2.40.50.1020">
    <property type="entry name" value="LytTr DNA-binding domain"/>
    <property type="match status" value="1"/>
</dbReference>
<name>A0A943DD52_9FIRM</name>
<proteinExistence type="predicted"/>
<reference evidence="6" key="1">
    <citation type="submission" date="2021-02" db="EMBL/GenBank/DDBJ databases">
        <title>Infant gut strain persistence is associated with maternal origin, phylogeny, and functional potential including surface adhesion and iron acquisition.</title>
        <authorList>
            <person name="Lou Y.C."/>
        </authorList>
    </citation>
    <scope>NUCLEOTIDE SEQUENCE</scope>
    <source>
        <strain evidence="6">L3_101_000M1_dasL3_101_000M1_concoct_87</strain>
    </source>
</reference>
<evidence type="ECO:0000313" key="6">
    <source>
        <dbReference type="EMBL" id="MBS5333563.1"/>
    </source>
</evidence>
<protein>
    <recommendedName>
        <fullName evidence="1">Stage 0 sporulation protein A homolog</fullName>
    </recommendedName>
</protein>
<evidence type="ECO:0000256" key="2">
    <source>
        <dbReference type="ARBA" id="ARBA00024867"/>
    </source>
</evidence>
<dbReference type="Proteomes" id="UP000759273">
    <property type="component" value="Unassembled WGS sequence"/>
</dbReference>
<comment type="function">
    <text evidence="2">May play the central regulatory role in sporulation. It may be an element of the effector pathway responsible for the activation of sporulation genes in response to nutritional stress. Spo0A may act in concert with spo0H (a sigma factor) to control the expression of some genes that are critical to the sporulation process.</text>
</comment>
<dbReference type="PANTHER" id="PTHR37299">
    <property type="entry name" value="TRANSCRIPTIONAL REGULATOR-RELATED"/>
    <property type="match status" value="1"/>
</dbReference>
<feature type="domain" description="Response regulatory" evidence="4">
    <location>
        <begin position="3"/>
        <end position="120"/>
    </location>
</feature>
<evidence type="ECO:0000313" key="7">
    <source>
        <dbReference type="Proteomes" id="UP000759273"/>
    </source>
</evidence>
<dbReference type="InterPro" id="IPR001789">
    <property type="entry name" value="Sig_transdc_resp-reg_receiver"/>
</dbReference>
<dbReference type="InterPro" id="IPR007492">
    <property type="entry name" value="LytTR_DNA-bd_dom"/>
</dbReference>
<evidence type="ECO:0000256" key="3">
    <source>
        <dbReference type="PROSITE-ProRule" id="PRU00169"/>
    </source>
</evidence>
<dbReference type="InterPro" id="IPR046947">
    <property type="entry name" value="LytR-like"/>
</dbReference>